<evidence type="ECO:0000313" key="6">
    <source>
        <dbReference type="Proteomes" id="UP000319342"/>
    </source>
</evidence>
<name>A0A518CZD2_9BACT</name>
<dbReference type="Proteomes" id="UP000319342">
    <property type="component" value="Chromosome"/>
</dbReference>
<dbReference type="GO" id="GO:0042167">
    <property type="term" value="P:heme catabolic process"/>
    <property type="evidence" value="ECO:0007669"/>
    <property type="project" value="TreeGrafter"/>
</dbReference>
<keyword evidence="5" id="KW-0560">Oxidoreductase</keyword>
<evidence type="ECO:0000256" key="3">
    <source>
        <dbReference type="ARBA" id="ARBA00022741"/>
    </source>
</evidence>
<dbReference type="EC" id="1.18.1.2" evidence="2"/>
<dbReference type="InterPro" id="IPR051930">
    <property type="entry name" value="FNR_type-1"/>
</dbReference>
<keyword evidence="6" id="KW-1185">Reference proteome</keyword>
<keyword evidence="3" id="KW-0547">Nucleotide-binding</keyword>
<dbReference type="InterPro" id="IPR017938">
    <property type="entry name" value="Riboflavin_synthase-like_b-brl"/>
</dbReference>
<dbReference type="InterPro" id="IPR039261">
    <property type="entry name" value="FNR_nucleotide-bd"/>
</dbReference>
<dbReference type="AlphaFoldDB" id="A0A518CZD2"/>
<evidence type="ECO:0000256" key="1">
    <source>
        <dbReference type="ARBA" id="ARBA00008312"/>
    </source>
</evidence>
<accession>A0A518CZD2</accession>
<dbReference type="Pfam" id="PF00175">
    <property type="entry name" value="NAD_binding_1"/>
    <property type="match status" value="1"/>
</dbReference>
<dbReference type="PROSITE" id="PS51384">
    <property type="entry name" value="FAD_FR"/>
    <property type="match status" value="1"/>
</dbReference>
<dbReference type="Gene3D" id="3.40.50.80">
    <property type="entry name" value="Nucleotide-binding domain of ferredoxin-NADP reductase (FNR) module"/>
    <property type="match status" value="1"/>
</dbReference>
<dbReference type="PANTHER" id="PTHR47878:SF2">
    <property type="entry name" value="OXIDOREDUCTASE FAD_NAD(P)-BINDING DOMAIN PROTEIN"/>
    <property type="match status" value="1"/>
</dbReference>
<sequence length="276" mass="30430">MSGSSAPEELYNAEVVSNERLNDALFVLKVRPDDGAPDFAPGQFINIGLEPRLPEHAGRDGLVKRPYSIASGPSEPLLEFYVRLVENGALTPGLMALEPGDRLWADGRCIGRFTLDTLPEVPAPAERDLVCVATGTGLAPFTSMLREFGPARRAGAPDARFDRMVIVKGVRLAEDLGYAEELEAWDRENDWFTFVPLCSREPDDSGWIGQRGRVGQALESAAFEARCGFALDPARSQIMLCGNPAMVDELEASFAERGFKKHRPRDPGQVHLERYW</sequence>
<dbReference type="RefSeq" id="WP_145186411.1">
    <property type="nucleotide sequence ID" value="NZ_CP036290.1"/>
</dbReference>
<dbReference type="InterPro" id="IPR033892">
    <property type="entry name" value="FNR_bac"/>
</dbReference>
<dbReference type="InterPro" id="IPR001433">
    <property type="entry name" value="OxRdtase_FAD/NAD-bd"/>
</dbReference>
<evidence type="ECO:0000259" key="4">
    <source>
        <dbReference type="PROSITE" id="PS51384"/>
    </source>
</evidence>
<dbReference type="GO" id="GO:0034599">
    <property type="term" value="P:cellular response to oxidative stress"/>
    <property type="evidence" value="ECO:0007669"/>
    <property type="project" value="TreeGrafter"/>
</dbReference>
<dbReference type="PRINTS" id="PR00371">
    <property type="entry name" value="FPNCR"/>
</dbReference>
<evidence type="ECO:0000313" key="5">
    <source>
        <dbReference type="EMBL" id="QDU84590.1"/>
    </source>
</evidence>
<protein>
    <recommendedName>
        <fullName evidence="2">ferredoxin--NADP(+) reductase</fullName>
        <ecNumber evidence="2">1.18.1.2</ecNumber>
    </recommendedName>
</protein>
<gene>
    <name evidence="5" type="primary">fpr</name>
    <name evidence="5" type="ORF">Pla163_17010</name>
</gene>
<organism evidence="5 6">
    <name type="scientific">Rohdeia mirabilis</name>
    <dbReference type="NCBI Taxonomy" id="2528008"/>
    <lineage>
        <taxon>Bacteria</taxon>
        <taxon>Pseudomonadati</taxon>
        <taxon>Planctomycetota</taxon>
        <taxon>Planctomycetia</taxon>
        <taxon>Planctomycetia incertae sedis</taxon>
        <taxon>Rohdeia</taxon>
    </lineage>
</organism>
<dbReference type="CDD" id="cd06195">
    <property type="entry name" value="FNR1"/>
    <property type="match status" value="1"/>
</dbReference>
<dbReference type="SUPFAM" id="SSF52343">
    <property type="entry name" value="Ferredoxin reductase-like, C-terminal NADP-linked domain"/>
    <property type="match status" value="1"/>
</dbReference>
<dbReference type="InterPro" id="IPR017927">
    <property type="entry name" value="FAD-bd_FR_type"/>
</dbReference>
<evidence type="ECO:0000256" key="2">
    <source>
        <dbReference type="ARBA" id="ARBA00013223"/>
    </source>
</evidence>
<feature type="domain" description="FAD-binding FR-type" evidence="4">
    <location>
        <begin position="8"/>
        <end position="116"/>
    </location>
</feature>
<dbReference type="Gene3D" id="2.40.30.10">
    <property type="entry name" value="Translation factors"/>
    <property type="match status" value="1"/>
</dbReference>
<dbReference type="InterPro" id="IPR001709">
    <property type="entry name" value="Flavoprot_Pyr_Nucl_cyt_Rdtase"/>
</dbReference>
<dbReference type="PANTHER" id="PTHR47878">
    <property type="entry name" value="OXIDOREDUCTASE FAD/NAD(P)-BINDING DOMAIN PROTEIN"/>
    <property type="match status" value="1"/>
</dbReference>
<dbReference type="OrthoDB" id="9784483at2"/>
<reference evidence="5 6" key="1">
    <citation type="submission" date="2019-02" db="EMBL/GenBank/DDBJ databases">
        <title>Deep-cultivation of Planctomycetes and their phenomic and genomic characterization uncovers novel biology.</title>
        <authorList>
            <person name="Wiegand S."/>
            <person name="Jogler M."/>
            <person name="Boedeker C."/>
            <person name="Pinto D."/>
            <person name="Vollmers J."/>
            <person name="Rivas-Marin E."/>
            <person name="Kohn T."/>
            <person name="Peeters S.H."/>
            <person name="Heuer A."/>
            <person name="Rast P."/>
            <person name="Oberbeckmann S."/>
            <person name="Bunk B."/>
            <person name="Jeske O."/>
            <person name="Meyerdierks A."/>
            <person name="Storesund J.E."/>
            <person name="Kallscheuer N."/>
            <person name="Luecker S."/>
            <person name="Lage O.M."/>
            <person name="Pohl T."/>
            <person name="Merkel B.J."/>
            <person name="Hornburger P."/>
            <person name="Mueller R.-W."/>
            <person name="Bruemmer F."/>
            <person name="Labrenz M."/>
            <person name="Spormann A.M."/>
            <person name="Op den Camp H."/>
            <person name="Overmann J."/>
            <person name="Amann R."/>
            <person name="Jetten M.S.M."/>
            <person name="Mascher T."/>
            <person name="Medema M.H."/>
            <person name="Devos D.P."/>
            <person name="Kaster A.-K."/>
            <person name="Ovreas L."/>
            <person name="Rohde M."/>
            <person name="Galperin M.Y."/>
            <person name="Jogler C."/>
        </authorList>
    </citation>
    <scope>NUCLEOTIDE SEQUENCE [LARGE SCALE GENOMIC DNA]</scope>
    <source>
        <strain evidence="5 6">Pla163</strain>
    </source>
</reference>
<dbReference type="EMBL" id="CP036290">
    <property type="protein sequence ID" value="QDU84590.1"/>
    <property type="molecule type" value="Genomic_DNA"/>
</dbReference>
<dbReference type="GO" id="GO:0004324">
    <property type="term" value="F:ferredoxin-NADP+ reductase activity"/>
    <property type="evidence" value="ECO:0007669"/>
    <property type="project" value="UniProtKB-EC"/>
</dbReference>
<dbReference type="GO" id="GO:0000166">
    <property type="term" value="F:nucleotide binding"/>
    <property type="evidence" value="ECO:0007669"/>
    <property type="project" value="UniProtKB-KW"/>
</dbReference>
<proteinExistence type="inferred from homology"/>
<dbReference type="SUPFAM" id="SSF63380">
    <property type="entry name" value="Riboflavin synthase domain-like"/>
    <property type="match status" value="1"/>
</dbReference>
<comment type="similarity">
    <text evidence="1">Belongs to the ferredoxin--NADP reductase type 1 family.</text>
</comment>